<dbReference type="Proteomes" id="UP000325579">
    <property type="component" value="Unassembled WGS sequence"/>
</dbReference>
<dbReference type="AlphaFoldDB" id="A0A5N7DL85"/>
<evidence type="ECO:0000313" key="2">
    <source>
        <dbReference type="Proteomes" id="UP000325579"/>
    </source>
</evidence>
<accession>A0A5N7DL85</accession>
<dbReference type="GeneID" id="43665830"/>
<gene>
    <name evidence="1" type="ORF">BDV37DRAFT_241084</name>
</gene>
<proteinExistence type="predicted"/>
<organism evidence="1 2">
    <name type="scientific">Aspergillus pseudonomiae</name>
    <dbReference type="NCBI Taxonomy" id="1506151"/>
    <lineage>
        <taxon>Eukaryota</taxon>
        <taxon>Fungi</taxon>
        <taxon>Dikarya</taxon>
        <taxon>Ascomycota</taxon>
        <taxon>Pezizomycotina</taxon>
        <taxon>Eurotiomycetes</taxon>
        <taxon>Eurotiomycetidae</taxon>
        <taxon>Eurotiales</taxon>
        <taxon>Aspergillaceae</taxon>
        <taxon>Aspergillus</taxon>
        <taxon>Aspergillus subgen. Circumdati</taxon>
    </lineage>
</organism>
<keyword evidence="2" id="KW-1185">Reference proteome</keyword>
<dbReference type="RefSeq" id="XP_031944463.1">
    <property type="nucleotide sequence ID" value="XM_032081139.1"/>
</dbReference>
<evidence type="ECO:0000313" key="1">
    <source>
        <dbReference type="EMBL" id="KAE8407144.1"/>
    </source>
</evidence>
<dbReference type="EMBL" id="ML736749">
    <property type="protein sequence ID" value="KAE8407144.1"/>
    <property type="molecule type" value="Genomic_DNA"/>
</dbReference>
<reference evidence="1 2" key="1">
    <citation type="submission" date="2019-04" db="EMBL/GenBank/DDBJ databases">
        <authorList>
            <consortium name="DOE Joint Genome Institute"/>
            <person name="Mondo S."/>
            <person name="Kjaerbolling I."/>
            <person name="Vesth T."/>
            <person name="Frisvad J.C."/>
            <person name="Nybo J.L."/>
            <person name="Theobald S."/>
            <person name="Kildgaard S."/>
            <person name="Isbrandt T."/>
            <person name="Kuo A."/>
            <person name="Sato A."/>
            <person name="Lyhne E.K."/>
            <person name="Kogle M.E."/>
            <person name="Wiebenga A."/>
            <person name="Kun R.S."/>
            <person name="Lubbers R.J."/>
            <person name="Makela M.R."/>
            <person name="Barry K."/>
            <person name="Chovatia M."/>
            <person name="Clum A."/>
            <person name="Daum C."/>
            <person name="Haridas S."/>
            <person name="He G."/>
            <person name="LaButti K."/>
            <person name="Lipzen A."/>
            <person name="Riley R."/>
            <person name="Salamov A."/>
            <person name="Simmons B.A."/>
            <person name="Magnuson J.K."/>
            <person name="Henrissat B."/>
            <person name="Mortensen U.H."/>
            <person name="Larsen T.O."/>
            <person name="Devries R.P."/>
            <person name="Grigoriev I.V."/>
            <person name="Machida M."/>
            <person name="Baker S.E."/>
            <person name="Andersen M.R."/>
            <person name="Cantor M.N."/>
            <person name="Hua S.X."/>
        </authorList>
    </citation>
    <scope>NUCLEOTIDE SEQUENCE [LARGE SCALE GENOMIC DNA]</scope>
    <source>
        <strain evidence="1 2">CBS 119388</strain>
    </source>
</reference>
<name>A0A5N7DL85_9EURO</name>
<protein>
    <submittedName>
        <fullName evidence="1">Uncharacterized protein</fullName>
    </submittedName>
</protein>
<sequence>MAAERTYHLQNACRYSERVTVQARYIRYRHGLISHFLVAGGGTKHKGFDTSVLLTPFQQDNPSTSL</sequence>